<dbReference type="InterPro" id="IPR027417">
    <property type="entry name" value="P-loop_NTPase"/>
</dbReference>
<name>A0A928Z841_9CYAN</name>
<dbReference type="Proteomes" id="UP000621799">
    <property type="component" value="Unassembled WGS sequence"/>
</dbReference>
<dbReference type="SUPFAM" id="SSF52540">
    <property type="entry name" value="P-loop containing nucleoside triphosphate hydrolases"/>
    <property type="match status" value="1"/>
</dbReference>
<evidence type="ECO:0000313" key="3">
    <source>
        <dbReference type="Proteomes" id="UP000621799"/>
    </source>
</evidence>
<organism evidence="2 3">
    <name type="scientific">Zarconia navalis LEGE 11467</name>
    <dbReference type="NCBI Taxonomy" id="1828826"/>
    <lineage>
        <taxon>Bacteria</taxon>
        <taxon>Bacillati</taxon>
        <taxon>Cyanobacteriota</taxon>
        <taxon>Cyanophyceae</taxon>
        <taxon>Oscillatoriophycideae</taxon>
        <taxon>Oscillatoriales</taxon>
        <taxon>Oscillatoriales incertae sedis</taxon>
        <taxon>Zarconia</taxon>
        <taxon>Zarconia navalis</taxon>
    </lineage>
</organism>
<protein>
    <submittedName>
        <fullName evidence="2">AAA-like domain-containing protein</fullName>
    </submittedName>
</protein>
<accession>A0A928Z841</accession>
<gene>
    <name evidence="2" type="ORF">IQ235_05840</name>
</gene>
<reference evidence="2" key="1">
    <citation type="submission" date="2020-10" db="EMBL/GenBank/DDBJ databases">
        <authorList>
            <person name="Castelo-Branco R."/>
            <person name="Eusebio N."/>
            <person name="Adriana R."/>
            <person name="Vieira A."/>
            <person name="Brugerolle De Fraissinette N."/>
            <person name="Rezende De Castro R."/>
            <person name="Schneider M.P."/>
            <person name="Vasconcelos V."/>
            <person name="Leao P.N."/>
        </authorList>
    </citation>
    <scope>NUCLEOTIDE SEQUENCE</scope>
    <source>
        <strain evidence="2">LEGE 11467</strain>
    </source>
</reference>
<proteinExistence type="predicted"/>
<dbReference type="Pfam" id="PF14516">
    <property type="entry name" value="AAA_35"/>
    <property type="match status" value="1"/>
</dbReference>
<dbReference type="InterPro" id="IPR058651">
    <property type="entry name" value="HTH_VMAP-M9"/>
</dbReference>
<dbReference type="EMBL" id="JADEXN010000073">
    <property type="protein sequence ID" value="MBE9040313.1"/>
    <property type="molecule type" value="Genomic_DNA"/>
</dbReference>
<dbReference type="Pfam" id="PF26355">
    <property type="entry name" value="HTH_VMAP-M9"/>
    <property type="match status" value="1"/>
</dbReference>
<evidence type="ECO:0000313" key="2">
    <source>
        <dbReference type="EMBL" id="MBE9040313.1"/>
    </source>
</evidence>
<dbReference type="AlphaFoldDB" id="A0A928Z841"/>
<dbReference type="Gene3D" id="3.40.50.300">
    <property type="entry name" value="P-loop containing nucleotide triphosphate hydrolases"/>
    <property type="match status" value="1"/>
</dbReference>
<feature type="domain" description="vWA-MoxR associated protein N-terminal HTH" evidence="1">
    <location>
        <begin position="3"/>
        <end position="87"/>
    </location>
</feature>
<comment type="caution">
    <text evidence="2">The sequence shown here is derived from an EMBL/GenBank/DDBJ whole genome shotgun (WGS) entry which is preliminary data.</text>
</comment>
<sequence>MKNIEEAIESIDRLVACKTGNSLSFIQKVFLRETLSEIKKTYAQIAQENNYSEPYIKQWVAPKLWKQISDVLGEKVNKTNCSSLLETHIDRGLNSIGVFWKDTRLQNELESPEGKVPLESKFYIEREKIDRDCDRQILQPGALIRIKGGRKTGKTSLASRILACGERHNYRNVWLNFHLAEAEILTSPTKAIRWVCANVTQQLGLDSKLPEYWHEDMGNLVSCTLYFQEYLFKQISEPIVLAFDEVDRLFDYPQTARDFFALLRSWHEKTKDSPIWQKLRVLVLYSTDFSLYSVTPQSPLTVGMAIDLSPFTPTQVSELARRYGLELTAAELKRLVELTGGLPYLVRVALDSSVRQNRSLTPLLQDAATDTGIFARHLSAQLWNLQKDRHVAEAFQQVLLTPTRLEPHIAGELKRLGLVRLEGNRATVSCELYRQYFGSLWGRKIAALDSRSLPSCKAG</sequence>
<keyword evidence="3" id="KW-1185">Reference proteome</keyword>
<evidence type="ECO:0000259" key="1">
    <source>
        <dbReference type="Pfam" id="PF26355"/>
    </source>
</evidence>